<comment type="similarity">
    <text evidence="2 6">Belongs to the flavin monoamine oxidase family.</text>
</comment>
<evidence type="ECO:0000256" key="2">
    <source>
        <dbReference type="ARBA" id="ARBA00005995"/>
    </source>
</evidence>
<dbReference type="Pfam" id="PF01593">
    <property type="entry name" value="Amino_oxidase"/>
    <property type="match status" value="1"/>
</dbReference>
<dbReference type="GeneID" id="27709215"/>
<dbReference type="InterPro" id="IPR036188">
    <property type="entry name" value="FAD/NAD-bd_sf"/>
</dbReference>
<feature type="binding site" evidence="5">
    <location>
        <position position="382"/>
    </location>
    <ligand>
        <name>FAD</name>
        <dbReference type="ChEBI" id="CHEBI:57692"/>
    </ligand>
</feature>
<dbReference type="InterPro" id="IPR035959">
    <property type="entry name" value="RutC-like_sf"/>
</dbReference>
<accession>A0A0D2K4R9</accession>
<dbReference type="PRINTS" id="PR00757">
    <property type="entry name" value="AMINEOXDASEF"/>
</dbReference>
<reference evidence="8 9" key="1">
    <citation type="submission" date="2015-01" db="EMBL/GenBank/DDBJ databases">
        <title>The Genome Sequence of Fonsecaea multimorphosa CBS 102226.</title>
        <authorList>
            <consortium name="The Broad Institute Genomics Platform"/>
            <person name="Cuomo C."/>
            <person name="de Hoog S."/>
            <person name="Gorbushina A."/>
            <person name="Stielow B."/>
            <person name="Teixiera M."/>
            <person name="Abouelleil A."/>
            <person name="Chapman S.B."/>
            <person name="Priest M."/>
            <person name="Young S.K."/>
            <person name="Wortman J."/>
            <person name="Nusbaum C."/>
            <person name="Birren B."/>
        </authorList>
    </citation>
    <scope>NUCLEOTIDE SEQUENCE [LARGE SCALE GENOMIC DNA]</scope>
    <source>
        <strain evidence="8 9">CBS 102226</strain>
    </source>
</reference>
<keyword evidence="6" id="KW-0274">FAD</keyword>
<dbReference type="InterPro" id="IPR002937">
    <property type="entry name" value="Amino_oxidase"/>
</dbReference>
<dbReference type="AlphaFoldDB" id="A0A0D2K4R9"/>
<dbReference type="Gene3D" id="3.50.50.60">
    <property type="entry name" value="FAD/NAD(P)-binding domain"/>
    <property type="match status" value="1"/>
</dbReference>
<comment type="cofactor">
    <cofactor evidence="1 6">
        <name>FAD</name>
        <dbReference type="ChEBI" id="CHEBI:57692"/>
    </cofactor>
</comment>
<dbReference type="EC" id="1.4.3.-" evidence="6"/>
<evidence type="ECO:0000256" key="1">
    <source>
        <dbReference type="ARBA" id="ARBA00001974"/>
    </source>
</evidence>
<dbReference type="SUPFAM" id="SSF54373">
    <property type="entry name" value="FAD-linked reductases, C-terminal domain"/>
    <property type="match status" value="1"/>
</dbReference>
<dbReference type="PANTHER" id="PTHR43563:SF14">
    <property type="entry name" value="AMINE OXIDASE"/>
    <property type="match status" value="1"/>
</dbReference>
<dbReference type="SUPFAM" id="SSF55298">
    <property type="entry name" value="YjgF-like"/>
    <property type="match status" value="1"/>
</dbReference>
<evidence type="ECO:0000256" key="4">
    <source>
        <dbReference type="ARBA" id="ARBA00048448"/>
    </source>
</evidence>
<feature type="binding site" evidence="5">
    <location>
        <begin position="176"/>
        <end position="177"/>
    </location>
    <ligand>
        <name>FAD</name>
        <dbReference type="ChEBI" id="CHEBI:57692"/>
    </ligand>
</feature>
<keyword evidence="3 6" id="KW-0560">Oxidoreductase</keyword>
<keyword evidence="9" id="KW-1185">Reference proteome</keyword>
<dbReference type="EMBL" id="KN848066">
    <property type="protein sequence ID" value="KIY00803.1"/>
    <property type="molecule type" value="Genomic_DNA"/>
</dbReference>
<name>A0A0D2K4R9_9EURO</name>
<dbReference type="Gene3D" id="3.90.660.10">
    <property type="match status" value="1"/>
</dbReference>
<evidence type="ECO:0000256" key="3">
    <source>
        <dbReference type="ARBA" id="ARBA00023002"/>
    </source>
</evidence>
<protein>
    <recommendedName>
        <fullName evidence="6">Amine oxidase</fullName>
        <ecNumber evidence="6">1.4.3.-</ecNumber>
    </recommendedName>
</protein>
<dbReference type="Gene3D" id="1.10.405.10">
    <property type="entry name" value="Guanine Nucleotide Dissociation Inhibitor, domain 1"/>
    <property type="match status" value="1"/>
</dbReference>
<feature type="domain" description="Amine oxidase" evidence="7">
    <location>
        <begin position="156"/>
        <end position="596"/>
    </location>
</feature>
<evidence type="ECO:0000313" key="9">
    <source>
        <dbReference type="Proteomes" id="UP000053411"/>
    </source>
</evidence>
<feature type="binding site" evidence="5">
    <location>
        <position position="487"/>
    </location>
    <ligand>
        <name>substrate</name>
    </ligand>
</feature>
<dbReference type="InterPro" id="IPR006175">
    <property type="entry name" value="YjgF/YER057c/UK114"/>
</dbReference>
<evidence type="ECO:0000256" key="6">
    <source>
        <dbReference type="RuleBase" id="RU362067"/>
    </source>
</evidence>
<dbReference type="Pfam" id="PF01042">
    <property type="entry name" value="Ribonuc_L-PSP"/>
    <property type="match status" value="1"/>
</dbReference>
<dbReference type="VEuPathDB" id="FungiDB:Z520_03469"/>
<dbReference type="Gene3D" id="3.30.1330.40">
    <property type="entry name" value="RutC-like"/>
    <property type="match status" value="1"/>
</dbReference>
<organism evidence="8 9">
    <name type="scientific">Fonsecaea multimorphosa CBS 102226</name>
    <dbReference type="NCBI Taxonomy" id="1442371"/>
    <lineage>
        <taxon>Eukaryota</taxon>
        <taxon>Fungi</taxon>
        <taxon>Dikarya</taxon>
        <taxon>Ascomycota</taxon>
        <taxon>Pezizomycotina</taxon>
        <taxon>Eurotiomycetes</taxon>
        <taxon>Chaetothyriomycetidae</taxon>
        <taxon>Chaetothyriales</taxon>
        <taxon>Herpotrichiellaceae</taxon>
        <taxon>Fonsecaea</taxon>
    </lineage>
</organism>
<keyword evidence="6" id="KW-0285">Flavoprotein</keyword>
<dbReference type="STRING" id="1442371.A0A0D2K4R9"/>
<feature type="binding site" evidence="5">
    <location>
        <position position="157"/>
    </location>
    <ligand>
        <name>FAD</name>
        <dbReference type="ChEBI" id="CHEBI:57692"/>
    </ligand>
</feature>
<evidence type="ECO:0000259" key="7">
    <source>
        <dbReference type="Pfam" id="PF01593"/>
    </source>
</evidence>
<dbReference type="GO" id="GO:0097621">
    <property type="term" value="F:monoamine oxidase activity"/>
    <property type="evidence" value="ECO:0007669"/>
    <property type="project" value="UniProtKB-EC"/>
</dbReference>
<gene>
    <name evidence="8" type="ORF">Z520_03469</name>
</gene>
<sequence>MSPDPKTMTPPSVQTLDPHKTFDSRPIFSHVATSSGPCRIVATAGQVGADHNRVVPKDLDEQIALAMTNLGRCLEAAGAKVTDVFKLVYYIVDYDPAHRRHTKHLKAFLNGHRPATTLVPVPALADPDFKFEIEAYAAVRQEPLKTVEVVVVGAGLSGLQAAYDLQKAGVSCAVVEARDRVGGKTWSVDPLGQEKFIDVGAAWINDTNQAKAYALAKSLGLELVVQNTVGHIIQEDLGGSTGLFPYGGTPSNAPESNGIQHMVYIRELFEKLCQQVDIRDPVGSSGRFDKMTLEEWCKSETQSETALATVKLWTRAMLGLEPSEISALYFLDYCKSGGGLLQMRSDFQDGGQYLRFIKGTQSLSIGLASLMKPGSIVLNSPVRHISQTPDGIYVSAGRGDFKCQRVIVSVPTVLYKEIAFDPPLPAAKVELGKNNMHGYTLKVLVMYSEPWWRKKGLSGAIMSFIGPITTCRDSSNDEKGQFSLTCFTNGDFGRKGSLLPQQERFGAILAHIKRVFGPYVDVPEPLAVTEHEWASDQWAQGCPCPAAPPGIMTKYNHALRTTHGKVHFVGTETAYEWKGYMDGALRSGERGAKEVIEALRRAKL</sequence>
<comment type="catalytic activity">
    <reaction evidence="4">
        <text>a secondary aliphatic amine + O2 + H2O = a primary amine + an aldehyde + H2O2</text>
        <dbReference type="Rhea" id="RHEA:26414"/>
        <dbReference type="ChEBI" id="CHEBI:15377"/>
        <dbReference type="ChEBI" id="CHEBI:15379"/>
        <dbReference type="ChEBI" id="CHEBI:16240"/>
        <dbReference type="ChEBI" id="CHEBI:17478"/>
        <dbReference type="ChEBI" id="CHEBI:58855"/>
        <dbReference type="ChEBI" id="CHEBI:65296"/>
        <dbReference type="EC" id="1.4.3.4"/>
    </reaction>
</comment>
<dbReference type="InterPro" id="IPR001613">
    <property type="entry name" value="Flavin_amine_oxidase"/>
</dbReference>
<dbReference type="RefSeq" id="XP_016634925.1">
    <property type="nucleotide sequence ID" value="XM_016773979.1"/>
</dbReference>
<dbReference type="SUPFAM" id="SSF51905">
    <property type="entry name" value="FAD/NAD(P)-binding domain"/>
    <property type="match status" value="1"/>
</dbReference>
<dbReference type="Proteomes" id="UP000053411">
    <property type="component" value="Unassembled WGS sequence"/>
</dbReference>
<evidence type="ECO:0000313" key="8">
    <source>
        <dbReference type="EMBL" id="KIY00803.1"/>
    </source>
</evidence>
<dbReference type="OrthoDB" id="5046242at2759"/>
<dbReference type="InterPro" id="IPR050703">
    <property type="entry name" value="Flavin_MAO"/>
</dbReference>
<proteinExistence type="inferred from homology"/>
<evidence type="ECO:0000256" key="5">
    <source>
        <dbReference type="PIRSR" id="PIRSR601613-1"/>
    </source>
</evidence>
<feature type="binding site" evidence="5">
    <location>
        <position position="572"/>
    </location>
    <ligand>
        <name>FAD</name>
        <dbReference type="ChEBI" id="CHEBI:57692"/>
    </ligand>
</feature>
<dbReference type="PANTHER" id="PTHR43563">
    <property type="entry name" value="AMINE OXIDASE"/>
    <property type="match status" value="1"/>
</dbReference>